<name>A0ABU3X3A0_9EURY</name>
<protein>
    <submittedName>
        <fullName evidence="2">Type II toxin-antitoxin system RelE/ParE family toxin</fullName>
    </submittedName>
</protein>
<keyword evidence="1" id="KW-1277">Toxin-antitoxin system</keyword>
<evidence type="ECO:0000313" key="3">
    <source>
        <dbReference type="Proteomes" id="UP001281203"/>
    </source>
</evidence>
<organism evidence="2 3">
    <name type="scientific">Methanoculleus caldifontis</name>
    <dbReference type="NCBI Taxonomy" id="2651577"/>
    <lineage>
        <taxon>Archaea</taxon>
        <taxon>Methanobacteriati</taxon>
        <taxon>Methanobacteriota</taxon>
        <taxon>Stenosarchaea group</taxon>
        <taxon>Methanomicrobia</taxon>
        <taxon>Methanomicrobiales</taxon>
        <taxon>Methanomicrobiaceae</taxon>
        <taxon>Methanoculleus</taxon>
    </lineage>
</organism>
<dbReference type="Gene3D" id="3.30.2310.20">
    <property type="entry name" value="RelE-like"/>
    <property type="match status" value="1"/>
</dbReference>
<dbReference type="Pfam" id="PF05016">
    <property type="entry name" value="ParE_toxin"/>
    <property type="match status" value="1"/>
</dbReference>
<dbReference type="PANTHER" id="PTHR35601">
    <property type="entry name" value="TOXIN RELE"/>
    <property type="match status" value="1"/>
</dbReference>
<dbReference type="PANTHER" id="PTHR35601:SF1">
    <property type="entry name" value="TOXIN RELE"/>
    <property type="match status" value="1"/>
</dbReference>
<sequence>MPYTVIWTEKALKNLKQLPRETAARIIAAVERTRDDPQDHLQQLQGSPFFKLRVGKYRVIVDLRRKTMIIYVIKVGKRGNVYNNA</sequence>
<accession>A0ABU3X3A0</accession>
<evidence type="ECO:0000256" key="1">
    <source>
        <dbReference type="ARBA" id="ARBA00022649"/>
    </source>
</evidence>
<proteinExistence type="predicted"/>
<evidence type="ECO:0000313" key="2">
    <source>
        <dbReference type="EMBL" id="MDV2482516.1"/>
    </source>
</evidence>
<comment type="caution">
    <text evidence="2">The sequence shown here is derived from an EMBL/GenBank/DDBJ whole genome shotgun (WGS) entry which is preliminary data.</text>
</comment>
<keyword evidence="3" id="KW-1185">Reference proteome</keyword>
<dbReference type="Proteomes" id="UP001281203">
    <property type="component" value="Unassembled WGS sequence"/>
</dbReference>
<dbReference type="InterPro" id="IPR007712">
    <property type="entry name" value="RelE/ParE_toxin"/>
</dbReference>
<dbReference type="EMBL" id="WBKO01000002">
    <property type="protein sequence ID" value="MDV2482516.1"/>
    <property type="molecule type" value="Genomic_DNA"/>
</dbReference>
<dbReference type="RefSeq" id="WP_317065612.1">
    <property type="nucleotide sequence ID" value="NZ_WBKO01000002.1"/>
</dbReference>
<reference evidence="2 3" key="1">
    <citation type="submission" date="2019-10" db="EMBL/GenBank/DDBJ databases">
        <title>Isolation and characterization of Methanoculleus sp. Wushi-C6 from a hot spring well.</title>
        <authorList>
            <person name="Chen S.-C."/>
            <person name="Lan Z.-H."/>
            <person name="You Y.-T."/>
            <person name="Lai M.-C."/>
        </authorList>
    </citation>
    <scope>NUCLEOTIDE SEQUENCE [LARGE SCALE GENOMIC DNA]</scope>
    <source>
        <strain evidence="2 3">Wushi-C6</strain>
    </source>
</reference>
<dbReference type="InterPro" id="IPR035093">
    <property type="entry name" value="RelE/ParE_toxin_dom_sf"/>
</dbReference>
<dbReference type="SUPFAM" id="SSF143011">
    <property type="entry name" value="RelE-like"/>
    <property type="match status" value="1"/>
</dbReference>
<gene>
    <name evidence="2" type="ORF">F8E02_11000</name>
</gene>